<sequence>MSSISHVSPPERGAPIPPTFADRFLMFLLEFRAGGNAAFYEGVVRGIKSINLFTLHVPFSFIEWYDGELAIVQDEYPSVYNELLHSVISFLVKHGIDKNVATEHAKLEIVGLPEPKSTQKFVRIVEDNEMVLPYKLHNNIWVNATTLAGRDMGLGYLNHMFDKFNIGKCWGRGENEWDENNMEVRSKRCHQKRS</sequence>
<dbReference type="Proteomes" id="UP000243499">
    <property type="component" value="Chromosome 2"/>
</dbReference>
<dbReference type="AlphaFoldDB" id="A0A2T8KQ30"/>
<gene>
    <name evidence="1" type="ORF">PAHAL_2G219000</name>
</gene>
<evidence type="ECO:0000313" key="1">
    <source>
        <dbReference type="EMBL" id="PVH64232.1"/>
    </source>
</evidence>
<protein>
    <submittedName>
        <fullName evidence="1">Uncharacterized protein</fullName>
    </submittedName>
</protein>
<organism evidence="1">
    <name type="scientific">Panicum hallii</name>
    <dbReference type="NCBI Taxonomy" id="206008"/>
    <lineage>
        <taxon>Eukaryota</taxon>
        <taxon>Viridiplantae</taxon>
        <taxon>Streptophyta</taxon>
        <taxon>Embryophyta</taxon>
        <taxon>Tracheophyta</taxon>
        <taxon>Spermatophyta</taxon>
        <taxon>Magnoliopsida</taxon>
        <taxon>Liliopsida</taxon>
        <taxon>Poales</taxon>
        <taxon>Poaceae</taxon>
        <taxon>PACMAD clade</taxon>
        <taxon>Panicoideae</taxon>
        <taxon>Panicodae</taxon>
        <taxon>Paniceae</taxon>
        <taxon>Panicinae</taxon>
        <taxon>Panicum</taxon>
        <taxon>Panicum sect. Panicum</taxon>
    </lineage>
</organism>
<name>A0A2T8KQ30_9POAL</name>
<accession>A0A2T8KQ30</accession>
<reference evidence="1" key="1">
    <citation type="submission" date="2018-04" db="EMBL/GenBank/DDBJ databases">
        <title>WGS assembly of Panicum hallii.</title>
        <authorList>
            <person name="Lovell J."/>
            <person name="Jenkins J."/>
            <person name="Lowry D."/>
            <person name="Mamidi S."/>
            <person name="Sreedasyam A."/>
            <person name="Weng X."/>
            <person name="Barry K."/>
            <person name="Bonette J."/>
            <person name="Campitelli B."/>
            <person name="Daum C."/>
            <person name="Gordon S."/>
            <person name="Gould B."/>
            <person name="Lipzen A."/>
            <person name="Macqueen A."/>
            <person name="Palacio-Mejia J."/>
            <person name="Plott C."/>
            <person name="Shakirov E."/>
            <person name="Shu S."/>
            <person name="Yoshinaga Y."/>
            <person name="Zane M."/>
            <person name="Rokhsar D."/>
            <person name="Grimwood J."/>
            <person name="Schmutz J."/>
            <person name="Juenger T."/>
        </authorList>
    </citation>
    <scope>NUCLEOTIDE SEQUENCE [LARGE SCALE GENOMIC DNA]</scope>
    <source>
        <strain evidence="1">FIL2</strain>
    </source>
</reference>
<proteinExistence type="predicted"/>
<dbReference type="Gramene" id="PVH64232">
    <property type="protein sequence ID" value="PVH64232"/>
    <property type="gene ID" value="PAHAL_2G219000"/>
</dbReference>
<dbReference type="EMBL" id="CM008047">
    <property type="protein sequence ID" value="PVH64232.1"/>
    <property type="molecule type" value="Genomic_DNA"/>
</dbReference>